<proteinExistence type="predicted"/>
<organism evidence="3 4">
    <name type="scientific">Pontibacillus yanchengensis</name>
    <dbReference type="NCBI Taxonomy" id="462910"/>
    <lineage>
        <taxon>Bacteria</taxon>
        <taxon>Bacillati</taxon>
        <taxon>Bacillota</taxon>
        <taxon>Bacilli</taxon>
        <taxon>Bacillales</taxon>
        <taxon>Bacillaceae</taxon>
        <taxon>Pontibacillus</taxon>
    </lineage>
</organism>
<dbReference type="InterPro" id="IPR036291">
    <property type="entry name" value="NAD(P)-bd_dom_sf"/>
</dbReference>
<dbReference type="PRINTS" id="PR01713">
    <property type="entry name" value="NUCEPIMERASE"/>
</dbReference>
<dbReference type="Pfam" id="PF01370">
    <property type="entry name" value="Epimerase"/>
    <property type="match status" value="1"/>
</dbReference>
<keyword evidence="1" id="KW-0520">NAD</keyword>
<protein>
    <submittedName>
        <fullName evidence="3">NAD-dependent epimerase/dehydratase family protein</fullName>
    </submittedName>
</protein>
<name>A0A6I4ZZL7_9BACI</name>
<dbReference type="InterPro" id="IPR020904">
    <property type="entry name" value="Sc_DH/Rdtase_CS"/>
</dbReference>
<feature type="domain" description="NAD-dependent epimerase/dehydratase" evidence="2">
    <location>
        <begin position="3"/>
        <end position="243"/>
    </location>
</feature>
<evidence type="ECO:0000313" key="3">
    <source>
        <dbReference type="EMBL" id="MYL34744.1"/>
    </source>
</evidence>
<accession>A0A6I4ZZL7</accession>
<dbReference type="AlphaFoldDB" id="A0A6I4ZZL7"/>
<dbReference type="EMBL" id="WMEQ01000011">
    <property type="protein sequence ID" value="MYL34744.1"/>
    <property type="molecule type" value="Genomic_DNA"/>
</dbReference>
<dbReference type="PROSITE" id="PS00061">
    <property type="entry name" value="ADH_SHORT"/>
    <property type="match status" value="1"/>
</dbReference>
<gene>
    <name evidence="3" type="ORF">GLW05_14200</name>
</gene>
<dbReference type="PANTHER" id="PTHR43574">
    <property type="entry name" value="EPIMERASE-RELATED"/>
    <property type="match status" value="1"/>
</dbReference>
<dbReference type="OrthoDB" id="9811743at2"/>
<dbReference type="Proteomes" id="UP000468638">
    <property type="component" value="Unassembled WGS sequence"/>
</dbReference>
<dbReference type="Gene3D" id="3.90.25.10">
    <property type="entry name" value="UDP-galactose 4-epimerase, domain 1"/>
    <property type="match status" value="1"/>
</dbReference>
<evidence type="ECO:0000259" key="2">
    <source>
        <dbReference type="Pfam" id="PF01370"/>
    </source>
</evidence>
<dbReference type="InterPro" id="IPR001509">
    <property type="entry name" value="Epimerase_deHydtase"/>
</dbReference>
<evidence type="ECO:0000256" key="1">
    <source>
        <dbReference type="ARBA" id="ARBA00023027"/>
    </source>
</evidence>
<dbReference type="SUPFAM" id="SSF51735">
    <property type="entry name" value="NAD(P)-binding Rossmann-fold domains"/>
    <property type="match status" value="1"/>
</dbReference>
<dbReference type="Gene3D" id="3.40.50.720">
    <property type="entry name" value="NAD(P)-binding Rossmann-like Domain"/>
    <property type="match status" value="1"/>
</dbReference>
<reference evidence="3 4" key="1">
    <citation type="submission" date="2019-11" db="EMBL/GenBank/DDBJ databases">
        <title>Genome sequences of 17 halophilic strains isolated from different environments.</title>
        <authorList>
            <person name="Furrow R.E."/>
        </authorList>
    </citation>
    <scope>NUCLEOTIDE SEQUENCE [LARGE SCALE GENOMIC DNA]</scope>
    <source>
        <strain evidence="3 4">22514_16_FS</strain>
    </source>
</reference>
<sequence>MHILVTGGAGFIGMHVCSYLLRDNHQLTIVDNLDPYYDPDRKKKQLEQVKRTGDFQFYNVDLRNEDKCLSVFKANHFDAVIHLAALPGVAYSIKEPLAYVQYDIEMTINVLKSAGETAVPHIIFSSSSSVYGDKASLPLSEEMADGKVVSPYAASKFGAESFCHSYQHIYGFQLSILRFFTVYGPWARPDMAIPKFTHQLSEGYPIEIYGNETARDYTYIDDIVEGVNAVLYHKHQNETFNLGYGEPISMERLLEIFRQHYPSMEIIQKPWRTGDVVTTWSDITKAKSELGFNPTTSIDEGIKRMVQWIESWKG</sequence>
<dbReference type="RefSeq" id="WP_160847060.1">
    <property type="nucleotide sequence ID" value="NZ_WMEQ01000011.1"/>
</dbReference>
<evidence type="ECO:0000313" key="4">
    <source>
        <dbReference type="Proteomes" id="UP000468638"/>
    </source>
</evidence>
<comment type="caution">
    <text evidence="3">The sequence shown here is derived from an EMBL/GenBank/DDBJ whole genome shotgun (WGS) entry which is preliminary data.</text>
</comment>